<dbReference type="InterPro" id="IPR013785">
    <property type="entry name" value="Aldolase_TIM"/>
</dbReference>
<dbReference type="Pfam" id="PF06463">
    <property type="entry name" value="Mob_synth_C"/>
    <property type="match status" value="1"/>
</dbReference>
<dbReference type="InterPro" id="IPR040064">
    <property type="entry name" value="MoaA-like"/>
</dbReference>
<evidence type="ECO:0000256" key="2">
    <source>
        <dbReference type="ARBA" id="ARBA00022485"/>
    </source>
</evidence>
<keyword evidence="5 12" id="KW-0547">Nucleotide-binding</keyword>
<keyword evidence="10 12" id="KW-0456">Lyase</keyword>
<dbReference type="InterPro" id="IPR000385">
    <property type="entry name" value="MoaA_NifB_PqqE_Fe-S-bd_CS"/>
</dbReference>
<dbReference type="CDD" id="cd21117">
    <property type="entry name" value="Twitch_MoaA"/>
    <property type="match status" value="1"/>
</dbReference>
<feature type="binding site" evidence="12">
    <location>
        <position position="37"/>
    </location>
    <ligand>
        <name>[4Fe-4S] cluster</name>
        <dbReference type="ChEBI" id="CHEBI:49883"/>
        <label>1</label>
        <note>4Fe-4S-S-AdoMet</note>
    </ligand>
</feature>
<evidence type="ECO:0000256" key="12">
    <source>
        <dbReference type="HAMAP-Rule" id="MF_01225"/>
    </source>
</evidence>
<dbReference type="InterPro" id="IPR013483">
    <property type="entry name" value="MoaA"/>
</dbReference>
<comment type="subunit">
    <text evidence="12">Monomer and homodimer.</text>
</comment>
<evidence type="ECO:0000256" key="1">
    <source>
        <dbReference type="ARBA" id="ARBA00012167"/>
    </source>
</evidence>
<keyword evidence="6 12" id="KW-0408">Iron</keyword>
<evidence type="ECO:0000256" key="10">
    <source>
        <dbReference type="ARBA" id="ARBA00023239"/>
    </source>
</evidence>
<feature type="binding site" evidence="12">
    <location>
        <position position="169"/>
    </location>
    <ligand>
        <name>GTP</name>
        <dbReference type="ChEBI" id="CHEBI:37565"/>
    </ligand>
</feature>
<evidence type="ECO:0000256" key="5">
    <source>
        <dbReference type="ARBA" id="ARBA00022741"/>
    </source>
</evidence>
<dbReference type="AlphaFoldDB" id="A0A518VFB8"/>
<dbReference type="GO" id="GO:0046872">
    <property type="term" value="F:metal ion binding"/>
    <property type="evidence" value="ECO:0007669"/>
    <property type="project" value="UniProtKB-KW"/>
</dbReference>
<comment type="pathway">
    <text evidence="12">Cofactor biosynthesis; molybdopterin biosynthesis.</text>
</comment>
<dbReference type="EC" id="4.1.99.22" evidence="1 12"/>
<dbReference type="GO" id="GO:1904047">
    <property type="term" value="F:S-adenosyl-L-methionine binding"/>
    <property type="evidence" value="ECO:0007669"/>
    <property type="project" value="UniProtKB-UniRule"/>
</dbReference>
<sequence>MVNQKITNTKVTDHLQRPLRDLRISVTDKCNFRCRYCMPEEIFHKDFQFLPKEKLLSFEELERLTRIFVNMGVEKIRLTGGEPLLRKDVTVLIKKIRQIEGVKDIALTTNGSLLEKFALPLKKAGLDRVSVSLDSLDDERFSYMNGRGVRVSTVLKGIETAQKAGLGVKVNMVVQKGATDQDVLPMARYFKEAGITLRFIEFMDVGNANGWELKQVVPSREILEMIHQEMPLEPVEADYFGEVAKRYRYKGTKTEIGFISSVTQAFCSSCTRARLSAEGFIYMCLFATEGTDLRSRLRDGTNDAELAHYIQHLWSHREDRYSEERLSATEGLPRKKVEMSHIGG</sequence>
<dbReference type="UniPathway" id="UPA00344"/>
<keyword evidence="4 12" id="KW-0479">Metal-binding</keyword>
<dbReference type="InterPro" id="IPR058240">
    <property type="entry name" value="rSAM_sf"/>
</dbReference>
<proteinExistence type="inferred from homology"/>
<evidence type="ECO:0000256" key="3">
    <source>
        <dbReference type="ARBA" id="ARBA00022691"/>
    </source>
</evidence>
<dbReference type="InterPro" id="IPR010505">
    <property type="entry name" value="MoaA_twitch"/>
</dbReference>
<protein>
    <recommendedName>
        <fullName evidence="1 12">GTP 3',8-cyclase</fullName>
        <ecNumber evidence="1 12">4.1.99.22</ecNumber>
    </recommendedName>
    <alternativeName>
        <fullName evidence="12">Molybdenum cofactor biosynthesis protein A</fullName>
    </alternativeName>
</protein>
<name>A0A518VFB8_BRELA</name>
<keyword evidence="3 12" id="KW-0949">S-adenosyl-L-methionine</keyword>
<dbReference type="SMART" id="SM00729">
    <property type="entry name" value="Elp3"/>
    <property type="match status" value="1"/>
</dbReference>
<dbReference type="SFLD" id="SFLDG01386">
    <property type="entry name" value="main_SPASM_domain-containing"/>
    <property type="match status" value="1"/>
</dbReference>
<dbReference type="PROSITE" id="PS51918">
    <property type="entry name" value="RADICAL_SAM"/>
    <property type="match status" value="1"/>
</dbReference>
<dbReference type="InterPro" id="IPR007197">
    <property type="entry name" value="rSAM"/>
</dbReference>
<dbReference type="SFLD" id="SFLDG01067">
    <property type="entry name" value="SPASM/twitch_domain_containing"/>
    <property type="match status" value="1"/>
</dbReference>
<organism evidence="14 15">
    <name type="scientific">Brevibacillus laterosporus</name>
    <name type="common">Bacillus laterosporus</name>
    <dbReference type="NCBI Taxonomy" id="1465"/>
    <lineage>
        <taxon>Bacteria</taxon>
        <taxon>Bacillati</taxon>
        <taxon>Bacillota</taxon>
        <taxon>Bacilli</taxon>
        <taxon>Bacillales</taxon>
        <taxon>Paenibacillaceae</taxon>
        <taxon>Brevibacillus</taxon>
    </lineage>
</organism>
<reference evidence="14 15" key="1">
    <citation type="submission" date="2018-11" db="EMBL/GenBank/DDBJ databases">
        <title>Phylogenetic determinants of toxin gene distribution in genomes of Brevibacillus laterosporus.</title>
        <authorList>
            <person name="Glare T.R."/>
            <person name="Durrant A."/>
            <person name="Berry C."/>
            <person name="Palma L."/>
            <person name="Ormskirk M."/>
            <person name="Cox M.O."/>
        </authorList>
    </citation>
    <scope>NUCLEOTIDE SEQUENCE [LARGE SCALE GENOMIC DNA]</scope>
    <source>
        <strain evidence="14 15">1821L</strain>
    </source>
</reference>
<evidence type="ECO:0000259" key="13">
    <source>
        <dbReference type="PROSITE" id="PS51918"/>
    </source>
</evidence>
<dbReference type="PANTHER" id="PTHR22960:SF0">
    <property type="entry name" value="MOLYBDENUM COFACTOR BIOSYNTHESIS PROTEIN 1"/>
    <property type="match status" value="1"/>
</dbReference>
<dbReference type="NCBIfam" id="TIGR02666">
    <property type="entry name" value="moaA"/>
    <property type="match status" value="1"/>
</dbReference>
<keyword evidence="2 12" id="KW-0004">4Fe-4S</keyword>
<dbReference type="OrthoDB" id="9763993at2"/>
<feature type="binding site" evidence="12">
    <location>
        <position position="267"/>
    </location>
    <ligand>
        <name>[4Fe-4S] cluster</name>
        <dbReference type="ChEBI" id="CHEBI:49883"/>
        <label>2</label>
        <note>4Fe-4S-substrate</note>
    </ligand>
</feature>
<feature type="binding site" evidence="12">
    <location>
        <position position="34"/>
    </location>
    <ligand>
        <name>[4Fe-4S] cluster</name>
        <dbReference type="ChEBI" id="CHEBI:49883"/>
        <label>1</label>
        <note>4Fe-4S-S-AdoMet</note>
    </ligand>
</feature>
<comment type="catalytic activity">
    <reaction evidence="11 12">
        <text>GTP + AH2 + S-adenosyl-L-methionine = (8S)-3',8-cyclo-7,8-dihydroguanosine 5'-triphosphate + 5'-deoxyadenosine + L-methionine + A + H(+)</text>
        <dbReference type="Rhea" id="RHEA:49576"/>
        <dbReference type="ChEBI" id="CHEBI:13193"/>
        <dbReference type="ChEBI" id="CHEBI:15378"/>
        <dbReference type="ChEBI" id="CHEBI:17319"/>
        <dbReference type="ChEBI" id="CHEBI:17499"/>
        <dbReference type="ChEBI" id="CHEBI:37565"/>
        <dbReference type="ChEBI" id="CHEBI:57844"/>
        <dbReference type="ChEBI" id="CHEBI:59789"/>
        <dbReference type="ChEBI" id="CHEBI:131766"/>
        <dbReference type="EC" id="4.1.99.22"/>
    </reaction>
</comment>
<keyword evidence="7 12" id="KW-0411">Iron-sulfur</keyword>
<dbReference type="GO" id="GO:0061799">
    <property type="term" value="F:cyclic pyranopterin monophosphate synthase activity"/>
    <property type="evidence" value="ECO:0007669"/>
    <property type="project" value="TreeGrafter"/>
</dbReference>
<dbReference type="GO" id="GO:0061798">
    <property type="term" value="F:GTP 3',8'-cyclase activity"/>
    <property type="evidence" value="ECO:0007669"/>
    <property type="project" value="UniProtKB-UniRule"/>
</dbReference>
<feature type="binding site" evidence="12">
    <location>
        <position position="284"/>
    </location>
    <ligand>
        <name>[4Fe-4S] cluster</name>
        <dbReference type="ChEBI" id="CHEBI:49883"/>
        <label>2</label>
        <note>4Fe-4S-substrate</note>
    </ligand>
</feature>
<keyword evidence="9 12" id="KW-0501">Molybdenum cofactor biosynthesis</keyword>
<comment type="cofactor">
    <cofactor evidence="12">
        <name>[4Fe-4S] cluster</name>
        <dbReference type="ChEBI" id="CHEBI:49883"/>
    </cofactor>
    <text evidence="12">Binds 2 [4Fe-4S] clusters. Binds 1 [4Fe-4S] cluster coordinated with 3 cysteines and an exchangeable S-adenosyl-L-methionine and 1 [4Fe-4S] cluster coordinated with 3 cysteines and the GTP-derived substrate.</text>
</comment>
<dbReference type="PROSITE" id="PS01305">
    <property type="entry name" value="MOAA_NIFB_PQQE"/>
    <property type="match status" value="1"/>
</dbReference>
<evidence type="ECO:0000256" key="4">
    <source>
        <dbReference type="ARBA" id="ARBA00022723"/>
    </source>
</evidence>
<dbReference type="GO" id="GO:0005525">
    <property type="term" value="F:GTP binding"/>
    <property type="evidence" value="ECO:0007669"/>
    <property type="project" value="UniProtKB-UniRule"/>
</dbReference>
<dbReference type="InterPro" id="IPR006638">
    <property type="entry name" value="Elp3/MiaA/NifB-like_rSAM"/>
</dbReference>
<feature type="domain" description="Radical SAM core" evidence="13">
    <location>
        <begin position="14"/>
        <end position="233"/>
    </location>
</feature>
<dbReference type="GO" id="GO:0006777">
    <property type="term" value="P:Mo-molybdopterin cofactor biosynthetic process"/>
    <property type="evidence" value="ECO:0007669"/>
    <property type="project" value="UniProtKB-UniRule"/>
</dbReference>
<evidence type="ECO:0000256" key="7">
    <source>
        <dbReference type="ARBA" id="ARBA00023014"/>
    </source>
</evidence>
<feature type="binding site" evidence="12">
    <location>
        <position position="132"/>
    </location>
    <ligand>
        <name>S-adenosyl-L-methionine</name>
        <dbReference type="ChEBI" id="CHEBI:59789"/>
    </ligand>
</feature>
<feature type="binding site" evidence="12">
    <location>
        <position position="23"/>
    </location>
    <ligand>
        <name>GTP</name>
        <dbReference type="ChEBI" id="CHEBI:37565"/>
    </ligand>
</feature>
<dbReference type="SFLD" id="SFLDS00029">
    <property type="entry name" value="Radical_SAM"/>
    <property type="match status" value="1"/>
</dbReference>
<evidence type="ECO:0000256" key="8">
    <source>
        <dbReference type="ARBA" id="ARBA00023134"/>
    </source>
</evidence>
<keyword evidence="8 12" id="KW-0342">GTP-binding</keyword>
<feature type="binding site" evidence="12">
    <location>
        <position position="36"/>
    </location>
    <ligand>
        <name>S-adenosyl-L-methionine</name>
        <dbReference type="ChEBI" id="CHEBI:59789"/>
    </ligand>
</feature>
<feature type="binding site" evidence="12">
    <location>
        <position position="108"/>
    </location>
    <ligand>
        <name>GTP</name>
        <dbReference type="ChEBI" id="CHEBI:37565"/>
    </ligand>
</feature>
<feature type="binding site" evidence="12">
    <location>
        <position position="270"/>
    </location>
    <ligand>
        <name>[4Fe-4S] cluster</name>
        <dbReference type="ChEBI" id="CHEBI:49883"/>
        <label>2</label>
        <note>4Fe-4S-substrate</note>
    </ligand>
</feature>
<evidence type="ECO:0000256" key="11">
    <source>
        <dbReference type="ARBA" id="ARBA00048697"/>
    </source>
</evidence>
<evidence type="ECO:0000313" key="14">
    <source>
        <dbReference type="EMBL" id="QDX95670.1"/>
    </source>
</evidence>
<evidence type="ECO:0000256" key="9">
    <source>
        <dbReference type="ARBA" id="ARBA00023150"/>
    </source>
</evidence>
<dbReference type="Gene3D" id="3.20.20.70">
    <property type="entry name" value="Aldolase class I"/>
    <property type="match status" value="1"/>
</dbReference>
<accession>A0A518VFB8</accession>
<dbReference type="Pfam" id="PF04055">
    <property type="entry name" value="Radical_SAM"/>
    <property type="match status" value="1"/>
</dbReference>
<comment type="similarity">
    <text evidence="12">Belongs to the radical SAM superfamily. MoaA family.</text>
</comment>
<dbReference type="PANTHER" id="PTHR22960">
    <property type="entry name" value="MOLYBDOPTERIN COFACTOR SYNTHESIS PROTEIN A"/>
    <property type="match status" value="1"/>
</dbReference>
<dbReference type="InterPro" id="IPR050105">
    <property type="entry name" value="MoCo_biosynth_MoaA/MoaC"/>
</dbReference>
<feature type="binding site" evidence="12">
    <location>
        <position position="77"/>
    </location>
    <ligand>
        <name>GTP</name>
        <dbReference type="ChEBI" id="CHEBI:37565"/>
    </ligand>
</feature>
<dbReference type="Proteomes" id="UP000319432">
    <property type="component" value="Chromosome"/>
</dbReference>
<dbReference type="SFLD" id="SFLDG01383">
    <property type="entry name" value="cyclic_pyranopterin_phosphate"/>
    <property type="match status" value="1"/>
</dbReference>
<comment type="function">
    <text evidence="12">Catalyzes the cyclization of GTP to (8S)-3',8-cyclo-7,8-dihydroguanosine 5'-triphosphate.</text>
</comment>
<dbReference type="CDD" id="cd01335">
    <property type="entry name" value="Radical_SAM"/>
    <property type="match status" value="1"/>
</dbReference>
<feature type="binding site" evidence="12">
    <location>
        <position position="81"/>
    </location>
    <ligand>
        <name>S-adenosyl-L-methionine</name>
        <dbReference type="ChEBI" id="CHEBI:59789"/>
    </ligand>
</feature>
<feature type="binding site" evidence="12">
    <location>
        <position position="203"/>
    </location>
    <ligand>
        <name>S-adenosyl-L-methionine</name>
        <dbReference type="ChEBI" id="CHEBI:59789"/>
    </ligand>
</feature>
<evidence type="ECO:0000313" key="15">
    <source>
        <dbReference type="Proteomes" id="UP000319432"/>
    </source>
</evidence>
<evidence type="ECO:0000256" key="6">
    <source>
        <dbReference type="ARBA" id="ARBA00023004"/>
    </source>
</evidence>
<dbReference type="SUPFAM" id="SSF102114">
    <property type="entry name" value="Radical SAM enzymes"/>
    <property type="match status" value="1"/>
</dbReference>
<gene>
    <name evidence="12 14" type="primary">moaA</name>
    <name evidence="14" type="ORF">EEL30_04640</name>
</gene>
<feature type="binding site" evidence="12">
    <location>
        <position position="30"/>
    </location>
    <ligand>
        <name>[4Fe-4S] cluster</name>
        <dbReference type="ChEBI" id="CHEBI:49883"/>
        <label>1</label>
        <note>4Fe-4S-S-AdoMet</note>
    </ligand>
</feature>
<dbReference type="HAMAP" id="MF_01225_B">
    <property type="entry name" value="MoaA_B"/>
    <property type="match status" value="1"/>
</dbReference>
<feature type="binding site" evidence="12">
    <location>
        <begin position="272"/>
        <end position="274"/>
    </location>
    <ligand>
        <name>GTP</name>
        <dbReference type="ChEBI" id="CHEBI:37565"/>
    </ligand>
</feature>
<dbReference type="GO" id="GO:0051539">
    <property type="term" value="F:4 iron, 4 sulfur cluster binding"/>
    <property type="evidence" value="ECO:0007669"/>
    <property type="project" value="UniProtKB-UniRule"/>
</dbReference>
<keyword evidence="15" id="KW-1185">Reference proteome</keyword>
<dbReference type="EMBL" id="CP033464">
    <property type="protein sequence ID" value="QDX95670.1"/>
    <property type="molecule type" value="Genomic_DNA"/>
</dbReference>